<evidence type="ECO:0000313" key="1">
    <source>
        <dbReference type="EMBL" id="KAJ4713365.1"/>
    </source>
</evidence>
<dbReference type="EMBL" id="CM051401">
    <property type="protein sequence ID" value="KAJ4713365.1"/>
    <property type="molecule type" value="Genomic_DNA"/>
</dbReference>
<gene>
    <name evidence="1" type="ORF">OWV82_015470</name>
</gene>
<dbReference type="Proteomes" id="UP001164539">
    <property type="component" value="Chromosome 8"/>
</dbReference>
<protein>
    <submittedName>
        <fullName evidence="1">Uncharacterized protein</fullName>
    </submittedName>
</protein>
<evidence type="ECO:0000313" key="2">
    <source>
        <dbReference type="Proteomes" id="UP001164539"/>
    </source>
</evidence>
<sequence>MQETIVTHDERLTYAQEDQPKPSEQEALPQIKPPQSHQSEAQQQPPTQGQFQQINLSRQVMGKRKKPLRGDETSWPFERDSKLMRDPSAPKGNWSFERGSQRLEVLPMFSSSQDWTNYLQVFDRFQPVQSPDQSQQSNNHTYRDGPSQPGANLQQTPQTISMPPTVPSAPAPSQGSNSIQGKGISRRRRLKKILKF</sequence>
<proteinExistence type="predicted"/>
<comment type="caution">
    <text evidence="1">The sequence shown here is derived from an EMBL/GenBank/DDBJ whole genome shotgun (WGS) entry which is preliminary data.</text>
</comment>
<name>A0ACC1XPM8_MELAZ</name>
<reference evidence="1 2" key="1">
    <citation type="journal article" date="2023" name="Science">
        <title>Complex scaffold remodeling in plant triterpene biosynthesis.</title>
        <authorList>
            <person name="De La Pena R."/>
            <person name="Hodgson H."/>
            <person name="Liu J.C."/>
            <person name="Stephenson M.J."/>
            <person name="Martin A.C."/>
            <person name="Owen C."/>
            <person name="Harkess A."/>
            <person name="Leebens-Mack J."/>
            <person name="Jimenez L.E."/>
            <person name="Osbourn A."/>
            <person name="Sattely E.S."/>
        </authorList>
    </citation>
    <scope>NUCLEOTIDE SEQUENCE [LARGE SCALE GENOMIC DNA]</scope>
    <source>
        <strain evidence="2">cv. JPN11</strain>
        <tissue evidence="1">Leaf</tissue>
    </source>
</reference>
<accession>A0ACC1XPM8</accession>
<keyword evidence="2" id="KW-1185">Reference proteome</keyword>
<organism evidence="1 2">
    <name type="scientific">Melia azedarach</name>
    <name type="common">Chinaberry tree</name>
    <dbReference type="NCBI Taxonomy" id="155640"/>
    <lineage>
        <taxon>Eukaryota</taxon>
        <taxon>Viridiplantae</taxon>
        <taxon>Streptophyta</taxon>
        <taxon>Embryophyta</taxon>
        <taxon>Tracheophyta</taxon>
        <taxon>Spermatophyta</taxon>
        <taxon>Magnoliopsida</taxon>
        <taxon>eudicotyledons</taxon>
        <taxon>Gunneridae</taxon>
        <taxon>Pentapetalae</taxon>
        <taxon>rosids</taxon>
        <taxon>malvids</taxon>
        <taxon>Sapindales</taxon>
        <taxon>Meliaceae</taxon>
        <taxon>Melia</taxon>
    </lineage>
</organism>